<dbReference type="InterPro" id="IPR003838">
    <property type="entry name" value="ABC3_permease_C"/>
</dbReference>
<dbReference type="RefSeq" id="WP_204425076.1">
    <property type="nucleotide sequence ID" value="NZ_CP070228.1"/>
</dbReference>
<keyword evidence="3" id="KW-1003">Cell membrane</keyword>
<dbReference type="Proteomes" id="UP000602653">
    <property type="component" value="Chromosome"/>
</dbReference>
<feature type="transmembrane region" description="Helical" evidence="7">
    <location>
        <begin position="354"/>
        <end position="380"/>
    </location>
</feature>
<dbReference type="Pfam" id="PF02687">
    <property type="entry name" value="FtsX"/>
    <property type="match status" value="1"/>
</dbReference>
<feature type="transmembrane region" description="Helical" evidence="7">
    <location>
        <begin position="255"/>
        <end position="275"/>
    </location>
</feature>
<sequence>MLAFVFEHLVSFWRIYLLPTIVTAICTMLLLLGISTLEYMQLSVPFSAKASVPEADIRVYNSALPGDSFLTALEEIDVVKTAYSPTPLWGMVMTDSASAQLNIKSVPPKAMRVEDFYIGAYPTSADEIALPVAVARQLHVAPGDEVVLSLPSVGDHGLVRRAKVKGLYAYSPLNPDFHSLFNAISGMNMRELWRTTEGLKRVGESGILLSGHRGVPLARLKEAVLRIPGTVVVNRNETYAEEFRKTQNFVTSLTILARGLLTIPILIAGITWFYSARSILRSRQKDFALLSSLGSSTAKLFSIAVLQMMGIGAAAVAVGIFFGNMLTTPILNILQGLPGSHFFLPFFQPSLQLSFISTVFMLGVLLASTAPSAWNLVYFLHQPNYRGSTTPSLLPCLTRWLASVALGTSIIIFAGIVTRGNHVTATWSSYSALFALMTIFGIVTLALLTHLYMSNWLRTTVLRLDISLSRFMRQQPKTAKKTTCTGLFSARLLVLCIAGFVVVITTHSSSAALIEHIAGQVSPYDISVRTDENSESELSDELIAMVDTYPGIKNSLVVYSASVSLSSPISKSSTVIDVRAVDRDDSIEYFADDSHADVPQSGVIRIPRDLMSVLEVENGDVITFQGVNNGAVPLTVQQSSTPWVVMELQDFQHIQHPLIHDELWLKTTEKNKHQLSSFFTRFRSAVLGTQLRGGIRIHSGITGETLTIAERPHWTTPILAFLTASSLLTALVVVLMSTPRANRFAKQNSRLRASLGISPMSLHINNIVEIVGFVLIDTIIGIGLGLLVMPPLWFYLLGLKYAESLIIPLNQILLLGGAIVLLAIGFTLIRPIFHGPKSLVLTN</sequence>
<evidence type="ECO:0000313" key="9">
    <source>
        <dbReference type="EMBL" id="QRV02576.1"/>
    </source>
</evidence>
<evidence type="ECO:0000259" key="8">
    <source>
        <dbReference type="Pfam" id="PF02687"/>
    </source>
</evidence>
<organism evidence="9 10">
    <name type="scientific">Arcanobacterium phocisimile</name>
    <dbReference type="NCBI Taxonomy" id="1302235"/>
    <lineage>
        <taxon>Bacteria</taxon>
        <taxon>Bacillati</taxon>
        <taxon>Actinomycetota</taxon>
        <taxon>Actinomycetes</taxon>
        <taxon>Actinomycetales</taxon>
        <taxon>Actinomycetaceae</taxon>
        <taxon>Arcanobacterium</taxon>
    </lineage>
</organism>
<dbReference type="InterPro" id="IPR051447">
    <property type="entry name" value="Lipoprotein-release_system"/>
</dbReference>
<evidence type="ECO:0000256" key="6">
    <source>
        <dbReference type="ARBA" id="ARBA00023136"/>
    </source>
</evidence>
<comment type="subcellular location">
    <subcellularLocation>
        <location evidence="1">Cell membrane</location>
        <topology evidence="1">Multi-pass membrane protein</topology>
    </subcellularLocation>
</comment>
<keyword evidence="6 7" id="KW-0472">Membrane</keyword>
<dbReference type="PANTHER" id="PTHR30489:SF0">
    <property type="entry name" value="LIPOPROTEIN-RELEASING SYSTEM TRANSMEMBRANE PROTEIN LOLE"/>
    <property type="match status" value="1"/>
</dbReference>
<feature type="transmembrane region" description="Helical" evidence="7">
    <location>
        <begin position="770"/>
        <end position="793"/>
    </location>
</feature>
<evidence type="ECO:0000313" key="10">
    <source>
        <dbReference type="Proteomes" id="UP000602653"/>
    </source>
</evidence>
<feature type="transmembrane region" description="Helical" evidence="7">
    <location>
        <begin position="12"/>
        <end position="34"/>
    </location>
</feature>
<evidence type="ECO:0000256" key="5">
    <source>
        <dbReference type="ARBA" id="ARBA00022989"/>
    </source>
</evidence>
<feature type="transmembrane region" description="Helical" evidence="7">
    <location>
        <begin position="400"/>
        <end position="418"/>
    </location>
</feature>
<feature type="transmembrane region" description="Helical" evidence="7">
    <location>
        <begin position="714"/>
        <end position="736"/>
    </location>
</feature>
<evidence type="ECO:0000256" key="4">
    <source>
        <dbReference type="ARBA" id="ARBA00022692"/>
    </source>
</evidence>
<name>A0ABX7IHH3_9ACTO</name>
<dbReference type="PANTHER" id="PTHR30489">
    <property type="entry name" value="LIPOPROTEIN-RELEASING SYSTEM TRANSMEMBRANE PROTEIN LOLE"/>
    <property type="match status" value="1"/>
</dbReference>
<keyword evidence="5 7" id="KW-1133">Transmembrane helix</keyword>
<feature type="transmembrane region" description="Helical" evidence="7">
    <location>
        <begin position="482"/>
        <end position="504"/>
    </location>
</feature>
<keyword evidence="10" id="KW-1185">Reference proteome</keyword>
<keyword evidence="4 7" id="KW-0812">Transmembrane</keyword>
<feature type="transmembrane region" description="Helical" evidence="7">
    <location>
        <begin position="430"/>
        <end position="453"/>
    </location>
</feature>
<gene>
    <name evidence="9" type="ORF">JTE88_02145</name>
</gene>
<comment type="similarity">
    <text evidence="2">Belongs to the ABC-4 integral membrane protein family. LolC/E subfamily.</text>
</comment>
<evidence type="ECO:0000256" key="1">
    <source>
        <dbReference type="ARBA" id="ARBA00004651"/>
    </source>
</evidence>
<feature type="transmembrane region" description="Helical" evidence="7">
    <location>
        <begin position="805"/>
        <end position="829"/>
    </location>
</feature>
<proteinExistence type="inferred from homology"/>
<reference evidence="9 10" key="1">
    <citation type="submission" date="2021-02" db="EMBL/GenBank/DDBJ databases">
        <title>Complete Genome Sequence of Arcanobacterium phocisimile strain DSM 26142T from a harbour seal.</title>
        <authorList>
            <person name="Borowiak M."/>
            <person name="Alssahen M."/>
            <person name="Malorny B."/>
            <person name="Laemmler C."/>
            <person name="Siebert U."/>
            <person name="Ploetz M."/>
            <person name="Abdulmawjood A."/>
        </authorList>
    </citation>
    <scope>NUCLEOTIDE SEQUENCE [LARGE SCALE GENOMIC DNA]</scope>
    <source>
        <strain evidence="9 10">DSM 26142</strain>
    </source>
</reference>
<evidence type="ECO:0000256" key="7">
    <source>
        <dbReference type="SAM" id="Phobius"/>
    </source>
</evidence>
<feature type="domain" description="ABC3 transporter permease C-terminal" evidence="8">
    <location>
        <begin position="262"/>
        <end position="371"/>
    </location>
</feature>
<protein>
    <recommendedName>
        <fullName evidence="8">ABC3 transporter permease C-terminal domain-containing protein</fullName>
    </recommendedName>
</protein>
<evidence type="ECO:0000256" key="2">
    <source>
        <dbReference type="ARBA" id="ARBA00005236"/>
    </source>
</evidence>
<dbReference type="EMBL" id="CP070228">
    <property type="protein sequence ID" value="QRV02576.1"/>
    <property type="molecule type" value="Genomic_DNA"/>
</dbReference>
<accession>A0ABX7IHH3</accession>
<evidence type="ECO:0000256" key="3">
    <source>
        <dbReference type="ARBA" id="ARBA00022475"/>
    </source>
</evidence>